<dbReference type="Pfam" id="PF01285">
    <property type="entry name" value="TEA"/>
    <property type="match status" value="1"/>
</dbReference>
<feature type="region of interest" description="Disordered" evidence="2">
    <location>
        <begin position="910"/>
        <end position="934"/>
    </location>
</feature>
<dbReference type="OrthoDB" id="10006572at2759"/>
<sequence length="934" mass="103535">MSEQPPSIVLEPAPPETPRAKSAQSNSGNIAHGLNRLSTPSFPYGLSFSPTFNFNTPHGISPAKFFSPMKATTRPANAEGNGATPGSKDHYKFLASLNTSFLTADAGHQGSGLTPKNKTKQEENSEKDDEEEEEDGDDVWSSMNVTQQNQSNLTSIHENDHETGKFKLEESDFRLFQTPAKKCAVDSDTSQLSENFIPSIPSQESSAKGRSSIALNDNSIKRRRISLVSDTPNNRIAARIDSTMDSPVSVRRMSNANSTTSSAASDVWSLELDDVLIKSFHKYHKFKQSDAANELSILKKTSQNKVISRMIFNRTGILRTSKQISSRIFRLTKAGRLTKETKTPQTVASTSELEELIRTPLEELVNGQQLPDSAQSDALIDQELNMLFTSSPLDDVFDAKPTYKLTPKDFRICFRDHRETLTFTRLGKSIISDGKIAEKLDSSTINSLKSRNVPIWILKHDMKLQTQSMTTSTPLPKSMPPHLTNVTTINVSGFESIMTIHASCEGSNTPPMLTWYSSLEISKGDKILLSVTDMINGYRNEDIKSYTLQIPFVRTFFAGFINYLINGSAISSEEDIKVKQFIYNNGDDPNSKLDLDKSHIHAYLVHDFHVNGTKGETSIKIVNANSIRRDAESDDNETVVADSSPHCRISSTPQSSQKTKETPRKLKIDITRANQNHNLLSGPMTAPVYNSNIPNSLNRNALDELQKQNRLNYVNGMAPQAQQHLIDPFTVYPESSQNTLDSSPEIESNANSSRSMGVMQSNAFNPCDARLTVPGTNMLSNSLQAQVQGRPYMDDSMVLPAQYIQQQYLLAQQQVPQMQFGTAPATNVPFAANYQNNMSMQSHASFQPGQPVSNHPVITTNAIRIQPKQHSRLHPANTIGGKESRTKEITFGPILGYDPSKDAKITRAQTKPTNQGKGIHTFPLNEPVMYKPKK</sequence>
<dbReference type="AlphaFoldDB" id="A0A8H7ZLL1"/>
<evidence type="ECO:0000256" key="1">
    <source>
        <dbReference type="ARBA" id="ARBA00008421"/>
    </source>
</evidence>
<protein>
    <recommendedName>
        <fullName evidence="3">TEA domain-containing protein</fullName>
    </recommendedName>
</protein>
<dbReference type="GeneID" id="93649733"/>
<feature type="region of interest" description="Disordered" evidence="2">
    <location>
        <begin position="105"/>
        <end position="139"/>
    </location>
</feature>
<evidence type="ECO:0000313" key="5">
    <source>
        <dbReference type="Proteomes" id="UP000669133"/>
    </source>
</evidence>
<name>A0A8H7ZLL1_9ASCO</name>
<evidence type="ECO:0000256" key="2">
    <source>
        <dbReference type="SAM" id="MobiDB-lite"/>
    </source>
</evidence>
<feature type="compositionally biased region" description="Acidic residues" evidence="2">
    <location>
        <begin position="125"/>
        <end position="138"/>
    </location>
</feature>
<gene>
    <name evidence="4" type="ORF">I9W82_001104</name>
</gene>
<reference evidence="4 5" key="1">
    <citation type="submission" date="2020-12" db="EMBL/GenBank/DDBJ databases">
        <title>Effect of drift, selection, and recombination on the evolution of hybrid genomes in Candida yeast pathogens.</title>
        <authorList>
            <person name="Mixao V."/>
            <person name="Ksiezopolska E."/>
            <person name="Saus E."/>
            <person name="Boekhout T."/>
            <person name="Gacser A."/>
            <person name="Gabaldon T."/>
        </authorList>
    </citation>
    <scope>NUCLEOTIDE SEQUENCE [LARGE SCALE GENOMIC DNA]</scope>
    <source>
        <strain evidence="4 5">BP57</strain>
    </source>
</reference>
<evidence type="ECO:0000259" key="3">
    <source>
        <dbReference type="Pfam" id="PF01285"/>
    </source>
</evidence>
<comment type="similarity">
    <text evidence="1">Belongs to the TEC1 family.</text>
</comment>
<dbReference type="InterPro" id="IPR038096">
    <property type="entry name" value="TEA/ATTS_sf"/>
</dbReference>
<dbReference type="Proteomes" id="UP000669133">
    <property type="component" value="Unassembled WGS sequence"/>
</dbReference>
<dbReference type="GO" id="GO:0003700">
    <property type="term" value="F:DNA-binding transcription factor activity"/>
    <property type="evidence" value="ECO:0007669"/>
    <property type="project" value="InterPro"/>
</dbReference>
<accession>A0A8H7ZLL1</accession>
<feature type="domain" description="TEA" evidence="3">
    <location>
        <begin position="265"/>
        <end position="331"/>
    </location>
</feature>
<dbReference type="RefSeq" id="XP_067551127.1">
    <property type="nucleotide sequence ID" value="XM_067689815.1"/>
</dbReference>
<dbReference type="Gene3D" id="6.10.20.40">
    <property type="entry name" value="TEA/ATTS domain"/>
    <property type="match status" value="1"/>
</dbReference>
<dbReference type="EMBL" id="JAEOAQ010000001">
    <property type="protein sequence ID" value="KAG5422011.1"/>
    <property type="molecule type" value="Genomic_DNA"/>
</dbReference>
<proteinExistence type="inferred from homology"/>
<evidence type="ECO:0000313" key="4">
    <source>
        <dbReference type="EMBL" id="KAG5422011.1"/>
    </source>
</evidence>
<comment type="caution">
    <text evidence="4">The sequence shown here is derived from an EMBL/GenBank/DDBJ whole genome shotgun (WGS) entry which is preliminary data.</text>
</comment>
<feature type="region of interest" description="Disordered" evidence="2">
    <location>
        <begin position="1"/>
        <end position="42"/>
    </location>
</feature>
<organism evidence="4 5">
    <name type="scientific">Candida metapsilosis</name>
    <dbReference type="NCBI Taxonomy" id="273372"/>
    <lineage>
        <taxon>Eukaryota</taxon>
        <taxon>Fungi</taxon>
        <taxon>Dikarya</taxon>
        <taxon>Ascomycota</taxon>
        <taxon>Saccharomycotina</taxon>
        <taxon>Pichiomycetes</taxon>
        <taxon>Debaryomycetaceae</taxon>
        <taxon>Candida/Lodderomyces clade</taxon>
        <taxon>Candida</taxon>
    </lineage>
</organism>
<feature type="region of interest" description="Disordered" evidence="2">
    <location>
        <begin position="631"/>
        <end position="663"/>
    </location>
</feature>
<dbReference type="InterPro" id="IPR000818">
    <property type="entry name" value="TEA/ATTS_dom"/>
</dbReference>
<keyword evidence="5" id="KW-1185">Reference proteome</keyword>